<reference evidence="2 3" key="1">
    <citation type="submission" date="2019-10" db="EMBL/GenBank/DDBJ databases">
        <title>Extracellular Electron Transfer in a Candidatus Methanoperedens spp. Enrichment Culture.</title>
        <authorList>
            <person name="Berger S."/>
            <person name="Rangel Shaw D."/>
            <person name="Berben T."/>
            <person name="In 'T Zandt M."/>
            <person name="Frank J."/>
            <person name="Reimann J."/>
            <person name="Jetten M.S.M."/>
            <person name="Welte C.U."/>
        </authorList>
    </citation>
    <scope>NUCLEOTIDE SEQUENCE [LARGE SCALE GENOMIC DNA]</scope>
    <source>
        <strain evidence="2">SB12</strain>
    </source>
</reference>
<comment type="caution">
    <text evidence="2">The sequence shown here is derived from an EMBL/GenBank/DDBJ whole genome shotgun (WGS) entry which is preliminary data.</text>
</comment>
<feature type="domain" description="Class II aldolase/adducin N-terminal" evidence="1">
    <location>
        <begin position="10"/>
        <end position="183"/>
    </location>
</feature>
<protein>
    <submittedName>
        <fullName evidence="2">Class II aldolase/adducin family protein</fullName>
    </submittedName>
</protein>
<dbReference type="InterPro" id="IPR001303">
    <property type="entry name" value="Aldolase_II/adducin_N"/>
</dbReference>
<dbReference type="Pfam" id="PF00596">
    <property type="entry name" value="Aldolase_II"/>
    <property type="match status" value="1"/>
</dbReference>
<dbReference type="SUPFAM" id="SSF53639">
    <property type="entry name" value="AraD/HMP-PK domain-like"/>
    <property type="match status" value="1"/>
</dbReference>
<dbReference type="EMBL" id="WBUI01000001">
    <property type="protein sequence ID" value="KAB2935320.1"/>
    <property type="molecule type" value="Genomic_DNA"/>
</dbReference>
<accession>A0A833H504</accession>
<sequence>MKKHNPHEADWMHAAERLLEKSIVKAGSDEAMSLRLPGEAQMLGGTFNKKLSIVDLNGAERTEDAGAFPASHLHAAIYRARPDVGAILFSRQDWGSSLNQGTEPMPGIFDEQVRQLGRSVAPLKGVPQQISTFRGNLGSATLSQLKAGEQIFLVSGGLLILGHTVERVVFNAELVEKCAKAYLIARATGLAVKKVPLYVRIIANMRLHKDQKRSAASYAAGEIPAGFKAY</sequence>
<dbReference type="SMART" id="SM01007">
    <property type="entry name" value="Aldolase_II"/>
    <property type="match status" value="1"/>
</dbReference>
<dbReference type="InterPro" id="IPR036409">
    <property type="entry name" value="Aldolase_II/adducin_N_sf"/>
</dbReference>
<evidence type="ECO:0000259" key="1">
    <source>
        <dbReference type="SMART" id="SM01007"/>
    </source>
</evidence>
<gene>
    <name evidence="2" type="ORF">F9K24_00915</name>
</gene>
<evidence type="ECO:0000313" key="2">
    <source>
        <dbReference type="EMBL" id="KAB2935320.1"/>
    </source>
</evidence>
<evidence type="ECO:0000313" key="3">
    <source>
        <dbReference type="Proteomes" id="UP000460298"/>
    </source>
</evidence>
<organism evidence="2 3">
    <name type="scientific">Leptonema illini</name>
    <dbReference type="NCBI Taxonomy" id="183"/>
    <lineage>
        <taxon>Bacteria</taxon>
        <taxon>Pseudomonadati</taxon>
        <taxon>Spirochaetota</taxon>
        <taxon>Spirochaetia</taxon>
        <taxon>Leptospirales</taxon>
        <taxon>Leptospiraceae</taxon>
        <taxon>Leptonema</taxon>
    </lineage>
</organism>
<dbReference type="Proteomes" id="UP000460298">
    <property type="component" value="Unassembled WGS sequence"/>
</dbReference>
<dbReference type="AlphaFoldDB" id="A0A833H504"/>
<name>A0A833H504_9LEPT</name>
<proteinExistence type="predicted"/>
<dbReference type="Gene3D" id="3.40.225.10">
    <property type="entry name" value="Class II aldolase/adducin N-terminal domain"/>
    <property type="match status" value="1"/>
</dbReference>